<protein>
    <submittedName>
        <fullName evidence="3">Uncharacterized protein</fullName>
    </submittedName>
</protein>
<feature type="transmembrane region" description="Helical" evidence="2">
    <location>
        <begin position="148"/>
        <end position="167"/>
    </location>
</feature>
<evidence type="ECO:0000256" key="2">
    <source>
        <dbReference type="SAM" id="Phobius"/>
    </source>
</evidence>
<keyword evidence="1" id="KW-0175">Coiled coil</keyword>
<evidence type="ECO:0000256" key="1">
    <source>
        <dbReference type="SAM" id="Coils"/>
    </source>
</evidence>
<proteinExistence type="predicted"/>
<feature type="coiled-coil region" evidence="1">
    <location>
        <begin position="77"/>
        <end position="125"/>
    </location>
</feature>
<sequence length="168" mass="19334">MKYLFLLFTFMFSAIGFSQEDSTVNEYPKYIFTETDTFVVFTMEQAQKIDNDYELLVMLEDLADHQEIGDSAFIKVINDQEQQIALLKVEVEALKDVGDDKDTVISKLNDQIELYKSNEEKYEQELVNKDKIIEEKDKQIKKHKRQKLFGGIGGGAAIITLVVLLLIP</sequence>
<organism evidence="3">
    <name type="scientific">uncultured marine phage</name>
    <dbReference type="NCBI Taxonomy" id="707152"/>
    <lineage>
        <taxon>Viruses</taxon>
        <taxon>environmental samples</taxon>
    </lineage>
</organism>
<accession>A0A8D9CF02</accession>
<keyword evidence="2" id="KW-0812">Transmembrane</keyword>
<evidence type="ECO:0000313" key="3">
    <source>
        <dbReference type="EMBL" id="CAG7580279.1"/>
    </source>
</evidence>
<dbReference type="EMBL" id="OU342829">
    <property type="protein sequence ID" value="CAG7580279.1"/>
    <property type="molecule type" value="Genomic_DNA"/>
</dbReference>
<keyword evidence="2" id="KW-0472">Membrane</keyword>
<reference evidence="3" key="1">
    <citation type="submission" date="2021-06" db="EMBL/GenBank/DDBJ databases">
        <authorList>
            <person name="Gannon L."/>
            <person name="Redgwell R T."/>
            <person name="Michniewski S."/>
            <person name="Harrison D C."/>
            <person name="Millard A."/>
        </authorList>
    </citation>
    <scope>NUCLEOTIDE SEQUENCE</scope>
</reference>
<name>A0A8D9CF02_9VIRU</name>
<gene>
    <name evidence="3" type="ORF">SLAVMIC_00336</name>
</gene>
<keyword evidence="2" id="KW-1133">Transmembrane helix</keyword>